<dbReference type="ExpressionAtlas" id="A0A5K4EL83">
    <property type="expression patterns" value="baseline"/>
</dbReference>
<organism evidence="1">
    <name type="scientific">Schistosoma mansoni</name>
    <name type="common">Blood fluke</name>
    <dbReference type="NCBI Taxonomy" id="6183"/>
    <lineage>
        <taxon>Eukaryota</taxon>
        <taxon>Metazoa</taxon>
        <taxon>Spiralia</taxon>
        <taxon>Lophotrochozoa</taxon>
        <taxon>Platyhelminthes</taxon>
        <taxon>Trematoda</taxon>
        <taxon>Digenea</taxon>
        <taxon>Strigeidida</taxon>
        <taxon>Schistosomatoidea</taxon>
        <taxon>Schistosomatidae</taxon>
        <taxon>Schistosoma</taxon>
    </lineage>
</organism>
<sequence>MNEELSKIESFLKGDSAVNRQLSSRAWLNMYGLKNNKIDRSSVLQNIGFPVRGEYHHCLGKYIKSCYGDNLFVRITNDRTGDVYNVIAKKGYIKQLKMKITQAVDLYRDRLTWLTSGSRSIFGVIQEHSAVFLLDIKTQSPEIFSDFVNSLKCLISEQIANMKMINMIRCQDEPYFFSDELVSVDTSTLKNMLEWINTLERLSFSSSSCTTDCILRMGQFKKVSIGHILFGSLCILKLRHHIK</sequence>
<reference evidence="1" key="1">
    <citation type="submission" date="2019-11" db="UniProtKB">
        <authorList>
            <consortium name="WormBaseParasite"/>
        </authorList>
    </citation>
    <scope>IDENTIFICATION</scope>
    <source>
        <strain evidence="1">Puerto Rican</strain>
    </source>
</reference>
<dbReference type="InParanoid" id="A0A5K4EL83"/>
<dbReference type="WBParaSite" id="Smp_127480.2">
    <property type="protein sequence ID" value="Smp_127480.2"/>
    <property type="gene ID" value="Smp_127480"/>
</dbReference>
<proteinExistence type="predicted"/>
<protein>
    <submittedName>
        <fullName evidence="1">VWFA domain-containing protein</fullName>
    </submittedName>
</protein>
<evidence type="ECO:0000313" key="1">
    <source>
        <dbReference type="WBParaSite" id="Smp_127480.2"/>
    </source>
</evidence>
<dbReference type="AlphaFoldDB" id="A0A5K4EL83"/>
<accession>A0A5K4EL83</accession>
<dbReference type="PANTHER" id="PTHR46785">
    <property type="entry name" value="VON WILLEBRAND FACTOR A DOMAIN-CONTAINING PROTEIN 3B"/>
    <property type="match status" value="1"/>
</dbReference>
<name>A0A5K4EL83_SCHMA</name>
<dbReference type="PANTHER" id="PTHR46785:SF1">
    <property type="entry name" value="VON WILLEBRAND FACTOR A DOMAIN-CONTAINING PROTEIN 3B"/>
    <property type="match status" value="1"/>
</dbReference>
<dbReference type="STRING" id="6183.A0A5K4EL83"/>